<keyword evidence="2" id="KW-1185">Reference proteome</keyword>
<dbReference type="Proteomes" id="UP000001941">
    <property type="component" value="Chromosome"/>
</dbReference>
<proteinExistence type="predicted"/>
<accession>Q2FNH8</accession>
<organism evidence="1 2">
    <name type="scientific">Methanospirillum hungatei JF-1 (strain ATCC 27890 / DSM 864 / NBRC 100397 / JF-1)</name>
    <dbReference type="NCBI Taxonomy" id="323259"/>
    <lineage>
        <taxon>Archaea</taxon>
        <taxon>Methanobacteriati</taxon>
        <taxon>Methanobacteriota</taxon>
        <taxon>Stenosarchaea group</taxon>
        <taxon>Methanomicrobia</taxon>
        <taxon>Methanomicrobiales</taxon>
        <taxon>Methanospirillaceae</taxon>
        <taxon>Methanospirillum</taxon>
    </lineage>
</organism>
<dbReference type="HOGENOM" id="CLU_835782_0_0_2"/>
<evidence type="ECO:0000313" key="1">
    <source>
        <dbReference type="EMBL" id="ABD40314.1"/>
    </source>
</evidence>
<gene>
    <name evidence="1" type="ordered locus">Mhun_0554</name>
</gene>
<evidence type="ECO:0000313" key="2">
    <source>
        <dbReference type="Proteomes" id="UP000001941"/>
    </source>
</evidence>
<dbReference type="EnsemblBacteria" id="ABD40314">
    <property type="protein sequence ID" value="ABD40314"/>
    <property type="gene ID" value="Mhun_0554"/>
</dbReference>
<dbReference type="KEGG" id="mhu:Mhun_0554"/>
<dbReference type="InParanoid" id="Q2FNH8"/>
<dbReference type="EMBL" id="CP000254">
    <property type="protein sequence ID" value="ABD40314.1"/>
    <property type="molecule type" value="Genomic_DNA"/>
</dbReference>
<sequence length="332" mass="38167">MATISSLMASRRIEDKLRAASLLGQYKNVLPSHFLDRILEELKKDTHTEIQEALRPLLTSEEEETNPVPVSNKEIIAGYSGSLESALKKALDIANIFDLSHVTAKALRQQLLEGRNGSEHDLYSDFVQQKSRMTPELALFPQISLKVSPIGALSEVIRIIPELSKKGEKGKIQSERKNIETKLDEILETDQEISFNIAGYELLYTLERMMRDLIHQRIVKPNMDNLQTKIPADVLEGMKKRKEVEENNPISIGSYELIEYCDFTDLKKILEKGRNHESFSDIFSFEEIKTVYSKLGELDPIRKKIAHSRPLTRKEFERLRLYATDILDRIRK</sequence>
<dbReference type="AlphaFoldDB" id="Q2FNH8"/>
<protein>
    <recommendedName>
        <fullName evidence="3">Swt1-like HEPN domain-containing protein</fullName>
    </recommendedName>
</protein>
<reference evidence="2" key="1">
    <citation type="journal article" date="2016" name="Stand. Genomic Sci.">
        <title>Complete genome sequence of Methanospirillum hungatei type strain JF1.</title>
        <authorList>
            <person name="Gunsalus R.P."/>
            <person name="Cook L.E."/>
            <person name="Crable B."/>
            <person name="Rohlin L."/>
            <person name="McDonald E."/>
            <person name="Mouttaki H."/>
            <person name="Sieber J.R."/>
            <person name="Poweleit N."/>
            <person name="Zhou H."/>
            <person name="Lapidus A.L."/>
            <person name="Daligault H.E."/>
            <person name="Land M."/>
            <person name="Gilna P."/>
            <person name="Ivanova N."/>
            <person name="Kyrpides N."/>
            <person name="Culley D.E."/>
            <person name="McInerney M.J."/>
        </authorList>
    </citation>
    <scope>NUCLEOTIDE SEQUENCE [LARGE SCALE GENOMIC DNA]</scope>
    <source>
        <strain evidence="2">ATCC 27890 / DSM 864 / NBRC 100397 / JF-1</strain>
    </source>
</reference>
<name>Q2FNH8_METHJ</name>
<dbReference type="eggNOG" id="arCOG09615">
    <property type="taxonomic scope" value="Archaea"/>
</dbReference>
<evidence type="ECO:0008006" key="3">
    <source>
        <dbReference type="Google" id="ProtNLM"/>
    </source>
</evidence>